<accession>A0A0B2VI19</accession>
<reference evidence="1 2" key="1">
    <citation type="submission" date="2014-11" db="EMBL/GenBank/DDBJ databases">
        <title>Genetic blueprint of the zoonotic pathogen Toxocara canis.</title>
        <authorList>
            <person name="Zhu X.-Q."/>
            <person name="Korhonen P.K."/>
            <person name="Cai H."/>
            <person name="Young N.D."/>
            <person name="Nejsum P."/>
            <person name="von Samson-Himmelstjerna G."/>
            <person name="Boag P.R."/>
            <person name="Tan P."/>
            <person name="Li Q."/>
            <person name="Min J."/>
            <person name="Yang Y."/>
            <person name="Wang X."/>
            <person name="Fang X."/>
            <person name="Hall R.S."/>
            <person name="Hofmann A."/>
            <person name="Sternberg P.W."/>
            <person name="Jex A.R."/>
            <person name="Gasser R.B."/>
        </authorList>
    </citation>
    <scope>NUCLEOTIDE SEQUENCE [LARGE SCALE GENOMIC DNA]</scope>
    <source>
        <strain evidence="1">PN_DK_2014</strain>
    </source>
</reference>
<dbReference type="Proteomes" id="UP000031036">
    <property type="component" value="Unassembled WGS sequence"/>
</dbReference>
<proteinExistence type="predicted"/>
<name>A0A0B2VI19_TOXCA</name>
<evidence type="ECO:0000313" key="1">
    <source>
        <dbReference type="EMBL" id="KHN81163.1"/>
    </source>
</evidence>
<dbReference type="EMBL" id="JPKZ01001579">
    <property type="protein sequence ID" value="KHN81163.1"/>
    <property type="molecule type" value="Genomic_DNA"/>
</dbReference>
<dbReference type="OrthoDB" id="5852040at2759"/>
<sequence>MSQRQRWNYLTDLSQRKLGSSWGRDCRTSASGRFTVEISRSEVSQTRPIESHLYNYFFTVTDTLLDTKTSYRSLCGPFKRYHRLYFLSDRAAVLVDFSRNNSAVTQNLLLFDHDTESVDCDVARVWRFEVDDMLFDTDNTRTATTSALIQYHGRLYFPLMGQCDECENTIFARFVPANPLEGNARGVPLISFTMHELLRNAYWQRAQRDEKEPIDELPWRDMFVDNTHYPLLYKSSLYFFFSQQKLNGISFMPNALLEVDIAGVLSGENCSPNGTLRYVHNDLAMRDAEVLECYSASHYGAVLVAYWARQPIASFTFHFAQFLRVLDLDSLTWRNLSELHDEYAPTLPLSNTEIEWINVLPGNRILCQGHGCRSVAVYTITRIAISVPSLQQLAFWATVEAVKAANKYLNNVDVNAHKSISKAYYYLRSLLNDH</sequence>
<protein>
    <submittedName>
        <fullName evidence="1">Uncharacterized protein</fullName>
    </submittedName>
</protein>
<gene>
    <name evidence="1" type="ORF">Tcan_03706</name>
</gene>
<comment type="caution">
    <text evidence="1">The sequence shown here is derived from an EMBL/GenBank/DDBJ whole genome shotgun (WGS) entry which is preliminary data.</text>
</comment>
<evidence type="ECO:0000313" key="2">
    <source>
        <dbReference type="Proteomes" id="UP000031036"/>
    </source>
</evidence>
<organism evidence="1 2">
    <name type="scientific">Toxocara canis</name>
    <name type="common">Canine roundworm</name>
    <dbReference type="NCBI Taxonomy" id="6265"/>
    <lineage>
        <taxon>Eukaryota</taxon>
        <taxon>Metazoa</taxon>
        <taxon>Ecdysozoa</taxon>
        <taxon>Nematoda</taxon>
        <taxon>Chromadorea</taxon>
        <taxon>Rhabditida</taxon>
        <taxon>Spirurina</taxon>
        <taxon>Ascaridomorpha</taxon>
        <taxon>Ascaridoidea</taxon>
        <taxon>Toxocaridae</taxon>
        <taxon>Toxocara</taxon>
    </lineage>
</organism>
<dbReference type="AlphaFoldDB" id="A0A0B2VI19"/>
<keyword evidence="2" id="KW-1185">Reference proteome</keyword>